<organism evidence="3 4">
    <name type="scientific">Reinekea marinisedimentorum</name>
    <dbReference type="NCBI Taxonomy" id="230495"/>
    <lineage>
        <taxon>Bacteria</taxon>
        <taxon>Pseudomonadati</taxon>
        <taxon>Pseudomonadota</taxon>
        <taxon>Gammaproteobacteria</taxon>
        <taxon>Oceanospirillales</taxon>
        <taxon>Saccharospirillaceae</taxon>
        <taxon>Reinekea</taxon>
    </lineage>
</organism>
<comment type="caution">
    <text evidence="3">The sequence shown here is derived from an EMBL/GenBank/DDBJ whole genome shotgun (WGS) entry which is preliminary data.</text>
</comment>
<dbReference type="InterPro" id="IPR050194">
    <property type="entry name" value="Glycosyltransferase_grp1"/>
</dbReference>
<dbReference type="PANTHER" id="PTHR45947:SF3">
    <property type="entry name" value="SULFOQUINOVOSYL TRANSFERASE SQD2"/>
    <property type="match status" value="1"/>
</dbReference>
<protein>
    <submittedName>
        <fullName evidence="3">Glycosyltransferase involved in cell wall biosynthesis</fullName>
    </submittedName>
</protein>
<dbReference type="PANTHER" id="PTHR45947">
    <property type="entry name" value="SULFOQUINOVOSYL TRANSFERASE SQD2"/>
    <property type="match status" value="1"/>
</dbReference>
<evidence type="ECO:0000313" key="3">
    <source>
        <dbReference type="EMBL" id="TCS41923.1"/>
    </source>
</evidence>
<dbReference type="RefSeq" id="WP_132700660.1">
    <property type="nucleotide sequence ID" value="NZ_SLZR01000004.1"/>
</dbReference>
<dbReference type="EMBL" id="SLZR01000004">
    <property type="protein sequence ID" value="TCS41923.1"/>
    <property type="molecule type" value="Genomic_DNA"/>
</dbReference>
<feature type="domain" description="Glycosyl transferase family 1" evidence="1">
    <location>
        <begin position="183"/>
        <end position="323"/>
    </location>
</feature>
<reference evidence="3 4" key="1">
    <citation type="submission" date="2019-03" db="EMBL/GenBank/DDBJ databases">
        <title>Genomic Encyclopedia of Archaeal and Bacterial Type Strains, Phase II (KMG-II): from individual species to whole genera.</title>
        <authorList>
            <person name="Goeker M."/>
        </authorList>
    </citation>
    <scope>NUCLEOTIDE SEQUENCE [LARGE SCALE GENOMIC DNA]</scope>
    <source>
        <strain evidence="3 4">DSM 15388</strain>
    </source>
</reference>
<evidence type="ECO:0000259" key="1">
    <source>
        <dbReference type="Pfam" id="PF00534"/>
    </source>
</evidence>
<dbReference type="InterPro" id="IPR001296">
    <property type="entry name" value="Glyco_trans_1"/>
</dbReference>
<keyword evidence="4" id="KW-1185">Reference proteome</keyword>
<dbReference type="Pfam" id="PF13439">
    <property type="entry name" value="Glyco_transf_4"/>
    <property type="match status" value="1"/>
</dbReference>
<proteinExistence type="predicted"/>
<sequence>MAVIHITSRADQGGGPEHVKNLVEGLISNGVDCYIACPPDKPYYQVFSDLVGKINVIEIPHRKFEVRALLGLVSFVRKNNITIVHSHGKGAGVYSRLLRLFCKSKIVHTFHGFHVGEYGKFKKAVYACYESLLSLLTDRFICVSNTELQQISDYLPIKIDKKTSVVVNGVDSTVVSNEVDCERHAIYVVSRYDYQKNTKELIEALYILKEEHISPKVVIYGDGEGKCEIQGLCRKYSLDNVRLAGNVKSPRSNYSDAKVFINTSRWEGLPFAPLEAMAEGVPCILSNVTGNRELIRSGEGGWLYESGNVRELSSLIKASLKLEGVAWQKMSDDAKVVVEGNYSKGLMVKETLNTYRLL</sequence>
<dbReference type="Proteomes" id="UP000295793">
    <property type="component" value="Unassembled WGS sequence"/>
</dbReference>
<keyword evidence="3" id="KW-0808">Transferase</keyword>
<dbReference type="Pfam" id="PF00534">
    <property type="entry name" value="Glycos_transf_1"/>
    <property type="match status" value="1"/>
</dbReference>
<dbReference type="GO" id="GO:0016757">
    <property type="term" value="F:glycosyltransferase activity"/>
    <property type="evidence" value="ECO:0007669"/>
    <property type="project" value="InterPro"/>
</dbReference>
<accession>A0A4R3I978</accession>
<evidence type="ECO:0000259" key="2">
    <source>
        <dbReference type="Pfam" id="PF13439"/>
    </source>
</evidence>
<evidence type="ECO:0000313" key="4">
    <source>
        <dbReference type="Proteomes" id="UP000295793"/>
    </source>
</evidence>
<dbReference type="Gene3D" id="3.40.50.2000">
    <property type="entry name" value="Glycogen Phosphorylase B"/>
    <property type="match status" value="2"/>
</dbReference>
<feature type="domain" description="Glycosyltransferase subfamily 4-like N-terminal" evidence="2">
    <location>
        <begin position="13"/>
        <end position="172"/>
    </location>
</feature>
<gene>
    <name evidence="3" type="ORF">BCF53_10427</name>
</gene>
<dbReference type="OrthoDB" id="9804196at2"/>
<name>A0A4R3I978_9GAMM</name>
<dbReference type="AlphaFoldDB" id="A0A4R3I978"/>
<dbReference type="SUPFAM" id="SSF53756">
    <property type="entry name" value="UDP-Glycosyltransferase/glycogen phosphorylase"/>
    <property type="match status" value="1"/>
</dbReference>
<dbReference type="InterPro" id="IPR028098">
    <property type="entry name" value="Glyco_trans_4-like_N"/>
</dbReference>